<keyword evidence="5" id="KW-1185">Reference proteome</keyword>
<organism evidence="4 5">
    <name type="scientific">Paenibacillus rhizovicinus</name>
    <dbReference type="NCBI Taxonomy" id="2704463"/>
    <lineage>
        <taxon>Bacteria</taxon>
        <taxon>Bacillati</taxon>
        <taxon>Bacillota</taxon>
        <taxon>Bacilli</taxon>
        <taxon>Bacillales</taxon>
        <taxon>Paenibacillaceae</taxon>
        <taxon>Paenibacillus</taxon>
    </lineage>
</organism>
<protein>
    <submittedName>
        <fullName evidence="4">HAD family hydrolase</fullName>
    </submittedName>
</protein>
<dbReference type="KEGG" id="prz:GZH47_02930"/>
<keyword evidence="2 4" id="KW-0378">Hydrolase</keyword>
<dbReference type="SFLD" id="SFLDG01129">
    <property type="entry name" value="C1.5:_HAD__Beta-PGM__Phosphata"/>
    <property type="match status" value="1"/>
</dbReference>
<dbReference type="SFLD" id="SFLDS00003">
    <property type="entry name" value="Haloacid_Dehalogenase"/>
    <property type="match status" value="1"/>
</dbReference>
<dbReference type="PANTHER" id="PTHR46470:SF4">
    <property type="entry name" value="5-AMINO-6-(5-PHOSPHO-D-RIBITYLAMINO)URACIL PHOSPHATASE YIGB"/>
    <property type="match status" value="1"/>
</dbReference>
<dbReference type="EMBL" id="CP048286">
    <property type="protein sequence ID" value="QHW29887.1"/>
    <property type="molecule type" value="Genomic_DNA"/>
</dbReference>
<dbReference type="InterPro" id="IPR036412">
    <property type="entry name" value="HAD-like_sf"/>
</dbReference>
<dbReference type="GO" id="GO:0009231">
    <property type="term" value="P:riboflavin biosynthetic process"/>
    <property type="evidence" value="ECO:0007669"/>
    <property type="project" value="TreeGrafter"/>
</dbReference>
<evidence type="ECO:0000313" key="4">
    <source>
        <dbReference type="EMBL" id="QHW29887.1"/>
    </source>
</evidence>
<dbReference type="Pfam" id="PF00702">
    <property type="entry name" value="Hydrolase"/>
    <property type="match status" value="1"/>
</dbReference>
<dbReference type="InterPro" id="IPR051400">
    <property type="entry name" value="HAD-like_hydrolase"/>
</dbReference>
<dbReference type="InterPro" id="IPR006439">
    <property type="entry name" value="HAD-SF_hydro_IA"/>
</dbReference>
<accession>A0A6C0NUM5</accession>
<evidence type="ECO:0000313" key="5">
    <source>
        <dbReference type="Proteomes" id="UP000479114"/>
    </source>
</evidence>
<dbReference type="AlphaFoldDB" id="A0A6C0NUM5"/>
<dbReference type="Proteomes" id="UP000479114">
    <property type="component" value="Chromosome"/>
</dbReference>
<keyword evidence="3" id="KW-0460">Magnesium</keyword>
<proteinExistence type="predicted"/>
<name>A0A6C0NUM5_9BACL</name>
<gene>
    <name evidence="4" type="ORF">GZH47_02930</name>
</gene>
<comment type="cofactor">
    <cofactor evidence="1">
        <name>Mg(2+)</name>
        <dbReference type="ChEBI" id="CHEBI:18420"/>
    </cofactor>
</comment>
<dbReference type="PANTHER" id="PTHR46470">
    <property type="entry name" value="N-ACYLNEURAMINATE-9-PHOSPHATASE"/>
    <property type="match status" value="1"/>
</dbReference>
<evidence type="ECO:0000256" key="3">
    <source>
        <dbReference type="ARBA" id="ARBA00022842"/>
    </source>
</evidence>
<sequence>MYPKAILLDLDDTIIAYDHGLDVDGCWKKACRNHFQFEDEQLAGLIGQFKQKANWYWSDPERHRAGRQDLDKARAEIISAALAEAGHDDALISLAEQVAIDYGQERDRAIVIYPGAAETIRYIRQLGIKLAMITNGSARAQRRKIDRFELAPLFDIILVEGEFGVGKPEQAVYLHALQQLNVEAGETWMVGDNFEWEIVAPQSLSMKGIWVNPKRQAPPNDVTPYRTIERLSELRGLLDELAV</sequence>
<dbReference type="InterPro" id="IPR023214">
    <property type="entry name" value="HAD_sf"/>
</dbReference>
<dbReference type="Gene3D" id="3.40.50.1000">
    <property type="entry name" value="HAD superfamily/HAD-like"/>
    <property type="match status" value="1"/>
</dbReference>
<dbReference type="GO" id="GO:0016787">
    <property type="term" value="F:hydrolase activity"/>
    <property type="evidence" value="ECO:0007669"/>
    <property type="project" value="UniProtKB-KW"/>
</dbReference>
<dbReference type="PRINTS" id="PR00413">
    <property type="entry name" value="HADHALOGNASE"/>
</dbReference>
<dbReference type="SUPFAM" id="SSF56784">
    <property type="entry name" value="HAD-like"/>
    <property type="match status" value="1"/>
</dbReference>
<reference evidence="4 5" key="1">
    <citation type="submission" date="2020-02" db="EMBL/GenBank/DDBJ databases">
        <title>Paenibacillus sp. nov., isolated from rhizosphere soil of tomato.</title>
        <authorList>
            <person name="Weon H.-Y."/>
            <person name="Lee S.A."/>
        </authorList>
    </citation>
    <scope>NUCLEOTIDE SEQUENCE [LARGE SCALE GENOMIC DNA]</scope>
    <source>
        <strain evidence="4 5">14171R-81</strain>
    </source>
</reference>
<dbReference type="NCBIfam" id="TIGR01509">
    <property type="entry name" value="HAD-SF-IA-v3"/>
    <property type="match status" value="1"/>
</dbReference>
<dbReference type="RefSeq" id="WP_162638456.1">
    <property type="nucleotide sequence ID" value="NZ_CP048286.1"/>
</dbReference>
<dbReference type="Gene3D" id="1.20.120.710">
    <property type="entry name" value="Haloacid dehalogenase hydrolase-like domain"/>
    <property type="match status" value="1"/>
</dbReference>
<evidence type="ECO:0000256" key="2">
    <source>
        <dbReference type="ARBA" id="ARBA00022801"/>
    </source>
</evidence>
<dbReference type="NCBIfam" id="TIGR01549">
    <property type="entry name" value="HAD-SF-IA-v1"/>
    <property type="match status" value="1"/>
</dbReference>
<evidence type="ECO:0000256" key="1">
    <source>
        <dbReference type="ARBA" id="ARBA00001946"/>
    </source>
</evidence>